<feature type="transmembrane region" description="Helical" evidence="1">
    <location>
        <begin position="36"/>
        <end position="54"/>
    </location>
</feature>
<organism evidence="2 3">
    <name type="scientific">Gordonia amarae NBRC 15530</name>
    <dbReference type="NCBI Taxonomy" id="1075090"/>
    <lineage>
        <taxon>Bacteria</taxon>
        <taxon>Bacillati</taxon>
        <taxon>Actinomycetota</taxon>
        <taxon>Actinomycetes</taxon>
        <taxon>Mycobacteriales</taxon>
        <taxon>Gordoniaceae</taxon>
        <taxon>Gordonia</taxon>
    </lineage>
</organism>
<evidence type="ECO:0000256" key="1">
    <source>
        <dbReference type="SAM" id="Phobius"/>
    </source>
</evidence>
<dbReference type="RefSeq" id="WP_005190572.1">
    <property type="nucleotide sequence ID" value="NZ_BAED01000059.1"/>
</dbReference>
<dbReference type="Pfam" id="PF11457">
    <property type="entry name" value="DUF3021"/>
    <property type="match status" value="1"/>
</dbReference>
<dbReference type="Proteomes" id="UP000006023">
    <property type="component" value="Unassembled WGS sequence"/>
</dbReference>
<comment type="caution">
    <text evidence="2">The sequence shown here is derived from an EMBL/GenBank/DDBJ whole genome shotgun (WGS) entry which is preliminary data.</text>
</comment>
<evidence type="ECO:0000313" key="2">
    <source>
        <dbReference type="EMBL" id="GAB06824.1"/>
    </source>
</evidence>
<dbReference type="InterPro" id="IPR021560">
    <property type="entry name" value="DUF3021"/>
</dbReference>
<accession>G7GT99</accession>
<reference evidence="2 3" key="1">
    <citation type="submission" date="2011-11" db="EMBL/GenBank/DDBJ databases">
        <title>Whole genome shotgun sequence of Gordonia amarae NBRC 15530.</title>
        <authorList>
            <person name="Takarada H."/>
            <person name="Hosoyama A."/>
            <person name="Tsuchikane K."/>
            <person name="Katsumata H."/>
            <person name="Yamazaki S."/>
            <person name="Fujita N."/>
        </authorList>
    </citation>
    <scope>NUCLEOTIDE SEQUENCE [LARGE SCALE GENOMIC DNA]</scope>
    <source>
        <strain evidence="2 3">NBRC 15530</strain>
    </source>
</reference>
<proteinExistence type="predicted"/>
<dbReference type="EMBL" id="BAED01000059">
    <property type="protein sequence ID" value="GAB06824.1"/>
    <property type="molecule type" value="Genomic_DNA"/>
</dbReference>
<name>G7GT99_9ACTN</name>
<gene>
    <name evidence="2" type="ORF">GOAMR_59_01250</name>
</gene>
<evidence type="ECO:0000313" key="3">
    <source>
        <dbReference type="Proteomes" id="UP000006023"/>
    </source>
</evidence>
<keyword evidence="1" id="KW-1133">Transmembrane helix</keyword>
<evidence type="ECO:0008006" key="4">
    <source>
        <dbReference type="Google" id="ProtNLM"/>
    </source>
</evidence>
<keyword evidence="1" id="KW-0812">Transmembrane</keyword>
<feature type="transmembrane region" description="Helical" evidence="1">
    <location>
        <begin position="66"/>
        <end position="88"/>
    </location>
</feature>
<keyword evidence="1" id="KW-0472">Membrane</keyword>
<dbReference type="eggNOG" id="ENOG50332D4">
    <property type="taxonomic scope" value="Bacteria"/>
</dbReference>
<protein>
    <recommendedName>
        <fullName evidence="4">DUF3021 domain-containing protein</fullName>
    </recommendedName>
</protein>
<dbReference type="STRING" id="1075090.GOAMR_59_01250"/>
<feature type="transmembrane region" description="Helical" evidence="1">
    <location>
        <begin position="94"/>
        <end position="116"/>
    </location>
</feature>
<sequence>MRTIWKVLLATALPLLVMTAIGLALLAQGDETGGRGTLVTGVIVAALGGSSFIYRIDGWSLRKQSVAHFAIMLVTVLPALLLSGWFNLSSMTGWWVAITVFVLWGAGLWAVFYLVFTIGERRRK</sequence>
<keyword evidence="3" id="KW-1185">Reference proteome</keyword>
<dbReference type="AlphaFoldDB" id="G7GT99"/>